<feature type="transmembrane region" description="Helical" evidence="6">
    <location>
        <begin position="129"/>
        <end position="150"/>
    </location>
</feature>
<accession>A0ABW5T3S5</accession>
<evidence type="ECO:0000256" key="4">
    <source>
        <dbReference type="ARBA" id="ARBA00022989"/>
    </source>
</evidence>
<organism evidence="7 8">
    <name type="scientific">Salibacterium lacus</name>
    <dbReference type="NCBI Taxonomy" id="1898109"/>
    <lineage>
        <taxon>Bacteria</taxon>
        <taxon>Bacillati</taxon>
        <taxon>Bacillota</taxon>
        <taxon>Bacilli</taxon>
        <taxon>Bacillales</taxon>
        <taxon>Bacillaceae</taxon>
    </lineage>
</organism>
<protein>
    <submittedName>
        <fullName evidence="7">Oligosaccharide flippase family protein</fullName>
    </submittedName>
</protein>
<feature type="transmembrane region" description="Helical" evidence="6">
    <location>
        <begin position="322"/>
        <end position="344"/>
    </location>
</feature>
<dbReference type="RefSeq" id="WP_380713687.1">
    <property type="nucleotide sequence ID" value="NZ_JBHUML010000004.1"/>
</dbReference>
<feature type="transmembrane region" description="Helical" evidence="6">
    <location>
        <begin position="291"/>
        <end position="310"/>
    </location>
</feature>
<keyword evidence="8" id="KW-1185">Reference proteome</keyword>
<evidence type="ECO:0000313" key="8">
    <source>
        <dbReference type="Proteomes" id="UP001597520"/>
    </source>
</evidence>
<feature type="transmembrane region" description="Helical" evidence="6">
    <location>
        <begin position="453"/>
        <end position="475"/>
    </location>
</feature>
<evidence type="ECO:0000256" key="6">
    <source>
        <dbReference type="SAM" id="Phobius"/>
    </source>
</evidence>
<evidence type="ECO:0000256" key="1">
    <source>
        <dbReference type="ARBA" id="ARBA00004651"/>
    </source>
</evidence>
<evidence type="ECO:0000313" key="7">
    <source>
        <dbReference type="EMBL" id="MFD2706365.1"/>
    </source>
</evidence>
<dbReference type="InterPro" id="IPR050833">
    <property type="entry name" value="Poly_Biosynth_Transport"/>
</dbReference>
<gene>
    <name evidence="7" type="ORF">ACFSUB_12930</name>
</gene>
<dbReference type="InterPro" id="IPR024923">
    <property type="entry name" value="PG_synth_SpoVB"/>
</dbReference>
<dbReference type="Proteomes" id="UP001597520">
    <property type="component" value="Unassembled WGS sequence"/>
</dbReference>
<name>A0ABW5T3S5_9BACI</name>
<feature type="transmembrane region" description="Helical" evidence="6">
    <location>
        <begin position="422"/>
        <end position="441"/>
    </location>
</feature>
<sequence length="538" mass="57602">MMMTGADSNNSRWWKGAMFVTAAAFTGKVLSALYRVPYQNMAGDQGLYVYQQVYPLLGTAMITAMYGFPVALSGMMMEQGTDQKPKEAEVTARAAFVLLFLLHGLLFTGLVFTSPFIASWMGDPQLAGILRQAGLVLVLVPFISMVRGYYQGLGNMQPAAVSHLTEQVIRSGAIIGCTALVVFNGFGPYAAGEAAAAASVLGAAACAGYLYVIWRRRDNPRPVVVSEVIQRVKEIRGTFLVRGLMAASGAMIFLLYQWVDAFTVVRGLTEHAAGAQQAKALKGIFDRGQPLLQFGTVLAVSFAMTVVPLIQKEKTTEGPDRSAAYAGFALRLTLFTGSAAAAGLMMVAEPVNIMLFENQAGTGALRILAAALMFSGMIMITSAVMQGHYHFIRPILFLGLGVVVKAVGNIMLLPAFGIKGAAAATVLGMAVTAGCSSISMFGIQAVRLPSGTWIMKLTASLGLMMLLLACMNFGYEWFSTGTHRLPAAAHALTATAAGVVLQAVLVKKWGLFTEEERMHLPFFHHLDNPLKPKGEKKR</sequence>
<dbReference type="PANTHER" id="PTHR30250">
    <property type="entry name" value="PST FAMILY PREDICTED COLANIC ACID TRANSPORTER"/>
    <property type="match status" value="1"/>
</dbReference>
<dbReference type="CDD" id="cd13124">
    <property type="entry name" value="MATE_SpoVB_like"/>
    <property type="match status" value="1"/>
</dbReference>
<feature type="transmembrane region" description="Helical" evidence="6">
    <location>
        <begin position="96"/>
        <end position="117"/>
    </location>
</feature>
<dbReference type="PANTHER" id="PTHR30250:SF29">
    <property type="entry name" value="POLYSACCHARIDE BIOSYNTHESIS PROTEIN C-TERMINAL DOMAIN-CONTAINING PROTEIN"/>
    <property type="match status" value="1"/>
</dbReference>
<keyword evidence="5 6" id="KW-0472">Membrane</keyword>
<feature type="transmembrane region" description="Helical" evidence="6">
    <location>
        <begin position="55"/>
        <end position="75"/>
    </location>
</feature>
<feature type="transmembrane region" description="Helical" evidence="6">
    <location>
        <begin position="364"/>
        <end position="384"/>
    </location>
</feature>
<keyword evidence="2" id="KW-1003">Cell membrane</keyword>
<feature type="transmembrane region" description="Helical" evidence="6">
    <location>
        <begin position="195"/>
        <end position="214"/>
    </location>
</feature>
<proteinExistence type="predicted"/>
<feature type="transmembrane region" description="Helical" evidence="6">
    <location>
        <begin position="396"/>
        <end position="416"/>
    </location>
</feature>
<feature type="transmembrane region" description="Helical" evidence="6">
    <location>
        <begin position="487"/>
        <end position="506"/>
    </location>
</feature>
<feature type="transmembrane region" description="Helical" evidence="6">
    <location>
        <begin position="171"/>
        <end position="189"/>
    </location>
</feature>
<feature type="transmembrane region" description="Helical" evidence="6">
    <location>
        <begin position="239"/>
        <end position="259"/>
    </location>
</feature>
<evidence type="ECO:0000256" key="3">
    <source>
        <dbReference type="ARBA" id="ARBA00022692"/>
    </source>
</evidence>
<comment type="subcellular location">
    <subcellularLocation>
        <location evidence="1">Cell membrane</location>
        <topology evidence="1">Multi-pass membrane protein</topology>
    </subcellularLocation>
</comment>
<dbReference type="EMBL" id="JBHUML010000004">
    <property type="protein sequence ID" value="MFD2706365.1"/>
    <property type="molecule type" value="Genomic_DNA"/>
</dbReference>
<evidence type="ECO:0000256" key="5">
    <source>
        <dbReference type="ARBA" id="ARBA00023136"/>
    </source>
</evidence>
<evidence type="ECO:0000256" key="2">
    <source>
        <dbReference type="ARBA" id="ARBA00022475"/>
    </source>
</evidence>
<dbReference type="InterPro" id="IPR002797">
    <property type="entry name" value="Polysacc_synth"/>
</dbReference>
<dbReference type="Pfam" id="PF01943">
    <property type="entry name" value="Polysacc_synt"/>
    <property type="match status" value="1"/>
</dbReference>
<comment type="caution">
    <text evidence="7">The sequence shown here is derived from an EMBL/GenBank/DDBJ whole genome shotgun (WGS) entry which is preliminary data.</text>
</comment>
<reference evidence="8" key="1">
    <citation type="journal article" date="2019" name="Int. J. Syst. Evol. Microbiol.">
        <title>The Global Catalogue of Microorganisms (GCM) 10K type strain sequencing project: providing services to taxonomists for standard genome sequencing and annotation.</title>
        <authorList>
            <consortium name="The Broad Institute Genomics Platform"/>
            <consortium name="The Broad Institute Genome Sequencing Center for Infectious Disease"/>
            <person name="Wu L."/>
            <person name="Ma J."/>
        </authorList>
    </citation>
    <scope>NUCLEOTIDE SEQUENCE [LARGE SCALE GENOMIC DNA]</scope>
    <source>
        <strain evidence="8">KCTC 33792</strain>
    </source>
</reference>
<keyword evidence="4 6" id="KW-1133">Transmembrane helix</keyword>
<keyword evidence="3 6" id="KW-0812">Transmembrane</keyword>